<organism evidence="3 4">
    <name type="scientific">Arenimonas soli</name>
    <dbReference type="NCBI Taxonomy" id="2269504"/>
    <lineage>
        <taxon>Bacteria</taxon>
        <taxon>Pseudomonadati</taxon>
        <taxon>Pseudomonadota</taxon>
        <taxon>Gammaproteobacteria</taxon>
        <taxon>Lysobacterales</taxon>
        <taxon>Lysobacteraceae</taxon>
        <taxon>Arenimonas</taxon>
    </lineage>
</organism>
<evidence type="ECO:0008006" key="5">
    <source>
        <dbReference type="Google" id="ProtNLM"/>
    </source>
</evidence>
<dbReference type="InterPro" id="IPR025746">
    <property type="entry name" value="PilX_N_dom"/>
</dbReference>
<protein>
    <recommendedName>
        <fullName evidence="5">Pilus assembly protein</fullName>
    </recommendedName>
</protein>
<dbReference type="Pfam" id="PF14341">
    <property type="entry name" value="PilX_N"/>
    <property type="match status" value="1"/>
</dbReference>
<feature type="domain" description="Type 4 fimbrial biogenesis protein PilX N-terminal" evidence="2">
    <location>
        <begin position="14"/>
        <end position="64"/>
    </location>
</feature>
<accession>A0ABQ1HC56</accession>
<dbReference type="Pfam" id="PF13681">
    <property type="entry name" value="PilX"/>
    <property type="match status" value="1"/>
</dbReference>
<reference evidence="4" key="1">
    <citation type="journal article" date="2019" name="Int. J. Syst. Evol. Microbiol.">
        <title>The Global Catalogue of Microorganisms (GCM) 10K type strain sequencing project: providing services to taxonomists for standard genome sequencing and annotation.</title>
        <authorList>
            <consortium name="The Broad Institute Genomics Platform"/>
            <consortium name="The Broad Institute Genome Sequencing Center for Infectious Disease"/>
            <person name="Wu L."/>
            <person name="Ma J."/>
        </authorList>
    </citation>
    <scope>NUCLEOTIDE SEQUENCE [LARGE SCALE GENOMIC DNA]</scope>
    <source>
        <strain evidence="4">CGMCC 1.15905</strain>
    </source>
</reference>
<gene>
    <name evidence="3" type="ORF">GCM10011521_03790</name>
</gene>
<dbReference type="EMBL" id="BMKC01000001">
    <property type="protein sequence ID" value="GGA68826.1"/>
    <property type="molecule type" value="Genomic_DNA"/>
</dbReference>
<sequence length="179" mass="19525">MTPSFTIRPRSRQRGVALLVVLMLLLIMTLLGLASLRGAMMEERMSANIFDRGLMFQAAESALREAEARTATTKSFQYTDSCTTGLCGSPNPTNQDAYVDRWLQATPPYFSATAVTADGISVTPAYFIEYMGQAPNWPGCDREVPIQAGCLGPRYRITARAVAAGRAEVLLQSSYTSPE</sequence>
<proteinExistence type="predicted"/>
<evidence type="ECO:0000259" key="1">
    <source>
        <dbReference type="Pfam" id="PF13681"/>
    </source>
</evidence>
<evidence type="ECO:0000259" key="2">
    <source>
        <dbReference type="Pfam" id="PF14341"/>
    </source>
</evidence>
<dbReference type="Proteomes" id="UP000623419">
    <property type="component" value="Unassembled WGS sequence"/>
</dbReference>
<name>A0ABQ1HC56_9GAMM</name>
<feature type="domain" description="PilX/PilW C-terminal" evidence="1">
    <location>
        <begin position="93"/>
        <end position="176"/>
    </location>
</feature>
<evidence type="ECO:0000313" key="3">
    <source>
        <dbReference type="EMBL" id="GGA68826.1"/>
    </source>
</evidence>
<evidence type="ECO:0000313" key="4">
    <source>
        <dbReference type="Proteomes" id="UP000623419"/>
    </source>
</evidence>
<comment type="caution">
    <text evidence="3">The sequence shown here is derived from an EMBL/GenBank/DDBJ whole genome shotgun (WGS) entry which is preliminary data.</text>
</comment>
<dbReference type="RefSeq" id="WP_188660603.1">
    <property type="nucleotide sequence ID" value="NZ_BMKC01000001.1"/>
</dbReference>
<keyword evidence="4" id="KW-1185">Reference proteome</keyword>
<dbReference type="InterPro" id="IPR025205">
    <property type="entry name" value="PilX/PilW_C"/>
</dbReference>